<protein>
    <recommendedName>
        <fullName evidence="1">DUF4219 domain-containing protein</fullName>
    </recommendedName>
</protein>
<proteinExistence type="predicted"/>
<dbReference type="AlphaFoldDB" id="A0A0L0C3Y6"/>
<gene>
    <name evidence="2" type="ORF">FF38_10770</name>
</gene>
<organism evidence="2 3">
    <name type="scientific">Lucilia cuprina</name>
    <name type="common">Green bottle fly</name>
    <name type="synonym">Australian sheep blowfly</name>
    <dbReference type="NCBI Taxonomy" id="7375"/>
    <lineage>
        <taxon>Eukaryota</taxon>
        <taxon>Metazoa</taxon>
        <taxon>Ecdysozoa</taxon>
        <taxon>Arthropoda</taxon>
        <taxon>Hexapoda</taxon>
        <taxon>Insecta</taxon>
        <taxon>Pterygota</taxon>
        <taxon>Neoptera</taxon>
        <taxon>Endopterygota</taxon>
        <taxon>Diptera</taxon>
        <taxon>Brachycera</taxon>
        <taxon>Muscomorpha</taxon>
        <taxon>Oestroidea</taxon>
        <taxon>Calliphoridae</taxon>
        <taxon>Luciliinae</taxon>
        <taxon>Lucilia</taxon>
    </lineage>
</organism>
<feature type="domain" description="DUF4219" evidence="1">
    <location>
        <begin position="69"/>
        <end position="92"/>
    </location>
</feature>
<reference evidence="2 3" key="1">
    <citation type="journal article" date="2015" name="Nat. Commun.">
        <title>Lucilia cuprina genome unlocks parasitic fly biology to underpin future interventions.</title>
        <authorList>
            <person name="Anstead C.A."/>
            <person name="Korhonen P.K."/>
            <person name="Young N.D."/>
            <person name="Hall R.S."/>
            <person name="Jex A.R."/>
            <person name="Murali S.C."/>
            <person name="Hughes D.S."/>
            <person name="Lee S.F."/>
            <person name="Perry T."/>
            <person name="Stroehlein A.J."/>
            <person name="Ansell B.R."/>
            <person name="Breugelmans B."/>
            <person name="Hofmann A."/>
            <person name="Qu J."/>
            <person name="Dugan S."/>
            <person name="Lee S.L."/>
            <person name="Chao H."/>
            <person name="Dinh H."/>
            <person name="Han Y."/>
            <person name="Doddapaneni H.V."/>
            <person name="Worley K.C."/>
            <person name="Muzny D.M."/>
            <person name="Ioannidis P."/>
            <person name="Waterhouse R.M."/>
            <person name="Zdobnov E.M."/>
            <person name="James P.J."/>
            <person name="Bagnall N.H."/>
            <person name="Kotze A.C."/>
            <person name="Gibbs R.A."/>
            <person name="Richards S."/>
            <person name="Batterham P."/>
            <person name="Gasser R.B."/>
        </authorList>
    </citation>
    <scope>NUCLEOTIDE SEQUENCE [LARGE SCALE GENOMIC DNA]</scope>
    <source>
        <strain evidence="2 3">LS</strain>
        <tissue evidence="2">Full body</tissue>
    </source>
</reference>
<comment type="caution">
    <text evidence="2">The sequence shown here is derived from an EMBL/GenBank/DDBJ whole genome shotgun (WGS) entry which is preliminary data.</text>
</comment>
<dbReference type="Pfam" id="PF13961">
    <property type="entry name" value="DUF4219"/>
    <property type="match status" value="1"/>
</dbReference>
<keyword evidence="3" id="KW-1185">Reference proteome</keyword>
<accession>A0A0L0C3Y6</accession>
<evidence type="ECO:0000313" key="3">
    <source>
        <dbReference type="Proteomes" id="UP000037069"/>
    </source>
</evidence>
<dbReference type="InterPro" id="IPR025314">
    <property type="entry name" value="DUF4219"/>
</dbReference>
<evidence type="ECO:0000259" key="1">
    <source>
        <dbReference type="Pfam" id="PF13961"/>
    </source>
</evidence>
<dbReference type="EMBL" id="JRES01000936">
    <property type="protein sequence ID" value="KNC27073.1"/>
    <property type="molecule type" value="Genomic_DNA"/>
</dbReference>
<sequence length="144" mass="16493">MSLIIKIDKLRGRENYNGWSKKVRMYLIAEGLWTTVSSINSLNEKDSDDLLLLLMNGPKHANWSQPGGRQNYNEWSRKLRSYLVAEGLWHIVRNDSSTDVVKIKRVKYIIICSIEDDLLETIDPDATPNAIWLAVQKLCTTTAT</sequence>
<name>A0A0L0C3Y6_LUCCU</name>
<evidence type="ECO:0000313" key="2">
    <source>
        <dbReference type="EMBL" id="KNC27073.1"/>
    </source>
</evidence>
<dbReference type="Proteomes" id="UP000037069">
    <property type="component" value="Unassembled WGS sequence"/>
</dbReference>